<feature type="transmembrane region" description="Helical" evidence="1">
    <location>
        <begin position="36"/>
        <end position="54"/>
    </location>
</feature>
<dbReference type="EMBL" id="FNRF01000006">
    <property type="protein sequence ID" value="SEA86658.1"/>
    <property type="molecule type" value="Genomic_DNA"/>
</dbReference>
<dbReference type="AlphaFoldDB" id="A0A1H4EPT8"/>
<evidence type="ECO:0000313" key="2">
    <source>
        <dbReference type="EMBL" id="SEA86658.1"/>
    </source>
</evidence>
<reference evidence="2 3" key="1">
    <citation type="submission" date="2016-10" db="EMBL/GenBank/DDBJ databases">
        <authorList>
            <person name="de Groot N.N."/>
        </authorList>
    </citation>
    <scope>NUCLEOTIDE SEQUENCE [LARGE SCALE GENOMIC DNA]</scope>
    <source>
        <strain evidence="2 3">D31d</strain>
    </source>
</reference>
<keyword evidence="1" id="KW-0812">Transmembrane</keyword>
<proteinExistence type="predicted"/>
<keyword evidence="1" id="KW-0472">Membrane</keyword>
<accession>A0A1H4EPT8</accession>
<name>A0A1H4EPT8_XYLRU</name>
<dbReference type="Proteomes" id="UP000182257">
    <property type="component" value="Unassembled WGS sequence"/>
</dbReference>
<organism evidence="2 3">
    <name type="scientific">Xylanibacter ruminicola</name>
    <name type="common">Prevotella ruminicola</name>
    <dbReference type="NCBI Taxonomy" id="839"/>
    <lineage>
        <taxon>Bacteria</taxon>
        <taxon>Pseudomonadati</taxon>
        <taxon>Bacteroidota</taxon>
        <taxon>Bacteroidia</taxon>
        <taxon>Bacteroidales</taxon>
        <taxon>Prevotellaceae</taxon>
        <taxon>Xylanibacter</taxon>
    </lineage>
</organism>
<keyword evidence="1" id="KW-1133">Transmembrane helix</keyword>
<evidence type="ECO:0000256" key="1">
    <source>
        <dbReference type="SAM" id="Phobius"/>
    </source>
</evidence>
<sequence>MRSDWKKFIRKVVFEVVVFFVIFCILKWLLGWKMDYIEIALIAIINGLVIGPVTDKLLKDKN</sequence>
<feature type="transmembrane region" description="Helical" evidence="1">
    <location>
        <begin position="12"/>
        <end position="30"/>
    </location>
</feature>
<evidence type="ECO:0000313" key="3">
    <source>
        <dbReference type="Proteomes" id="UP000182257"/>
    </source>
</evidence>
<protein>
    <submittedName>
        <fullName evidence="2">Uncharacterized protein</fullName>
    </submittedName>
</protein>
<gene>
    <name evidence="2" type="ORF">SAMN05216462_2863</name>
</gene>